<evidence type="ECO:0000313" key="3">
    <source>
        <dbReference type="Proteomes" id="UP000016933"/>
    </source>
</evidence>
<gene>
    <name evidence="2" type="ORF">DOTSEDRAFT_70587</name>
</gene>
<feature type="region of interest" description="Disordered" evidence="1">
    <location>
        <begin position="73"/>
        <end position="111"/>
    </location>
</feature>
<reference evidence="3" key="1">
    <citation type="journal article" date="2012" name="PLoS Genet.">
        <title>The genomes of the fungal plant pathogens Cladosporium fulvum and Dothistroma septosporum reveal adaptation to different hosts and lifestyles but also signatures of common ancestry.</title>
        <authorList>
            <person name="de Wit P.J.G.M."/>
            <person name="van der Burgt A."/>
            <person name="Oekmen B."/>
            <person name="Stergiopoulos I."/>
            <person name="Abd-Elsalam K.A."/>
            <person name="Aerts A.L."/>
            <person name="Bahkali A.H."/>
            <person name="Beenen H.G."/>
            <person name="Chettri P."/>
            <person name="Cox M.P."/>
            <person name="Datema E."/>
            <person name="de Vries R.P."/>
            <person name="Dhillon B."/>
            <person name="Ganley A.R."/>
            <person name="Griffiths S.A."/>
            <person name="Guo Y."/>
            <person name="Hamelin R.C."/>
            <person name="Henrissat B."/>
            <person name="Kabir M.S."/>
            <person name="Jashni M.K."/>
            <person name="Kema G."/>
            <person name="Klaubauf S."/>
            <person name="Lapidus A."/>
            <person name="Levasseur A."/>
            <person name="Lindquist E."/>
            <person name="Mehrabi R."/>
            <person name="Ohm R.A."/>
            <person name="Owen T.J."/>
            <person name="Salamov A."/>
            <person name="Schwelm A."/>
            <person name="Schijlen E."/>
            <person name="Sun H."/>
            <person name="van den Burg H.A."/>
            <person name="van Ham R.C.H.J."/>
            <person name="Zhang S."/>
            <person name="Goodwin S.B."/>
            <person name="Grigoriev I.V."/>
            <person name="Collemare J."/>
            <person name="Bradshaw R.E."/>
        </authorList>
    </citation>
    <scope>NUCLEOTIDE SEQUENCE [LARGE SCALE GENOMIC DNA]</scope>
    <source>
        <strain evidence="3">NZE10 / CBS 128990</strain>
    </source>
</reference>
<feature type="compositionally biased region" description="Basic residues" evidence="1">
    <location>
        <begin position="101"/>
        <end position="111"/>
    </location>
</feature>
<sequence>MKTRSEVRACLKDCPILMCRRTQERGLGRISWQARAESAFRVESSYSISRSHIADEGFAREISHRLHQRYKSYRTSESQDEAWPQDLDGATSCAPSGWFNRHPRRSAPLRQ</sequence>
<accession>N1PW99</accession>
<organism evidence="2 3">
    <name type="scientific">Dothistroma septosporum (strain NZE10 / CBS 128990)</name>
    <name type="common">Red band needle blight fungus</name>
    <name type="synonym">Mycosphaerella pini</name>
    <dbReference type="NCBI Taxonomy" id="675120"/>
    <lineage>
        <taxon>Eukaryota</taxon>
        <taxon>Fungi</taxon>
        <taxon>Dikarya</taxon>
        <taxon>Ascomycota</taxon>
        <taxon>Pezizomycotina</taxon>
        <taxon>Dothideomycetes</taxon>
        <taxon>Dothideomycetidae</taxon>
        <taxon>Mycosphaerellales</taxon>
        <taxon>Mycosphaerellaceae</taxon>
        <taxon>Dothistroma</taxon>
    </lineage>
</organism>
<dbReference type="EMBL" id="KB446537">
    <property type="protein sequence ID" value="EME46620.1"/>
    <property type="molecule type" value="Genomic_DNA"/>
</dbReference>
<dbReference type="AlphaFoldDB" id="N1PW99"/>
<evidence type="ECO:0000256" key="1">
    <source>
        <dbReference type="SAM" id="MobiDB-lite"/>
    </source>
</evidence>
<proteinExistence type="predicted"/>
<evidence type="ECO:0000313" key="2">
    <source>
        <dbReference type="EMBL" id="EME46620.1"/>
    </source>
</evidence>
<keyword evidence="3" id="KW-1185">Reference proteome</keyword>
<reference evidence="2 3" key="2">
    <citation type="journal article" date="2012" name="PLoS Pathog.">
        <title>Diverse lifestyles and strategies of plant pathogenesis encoded in the genomes of eighteen Dothideomycetes fungi.</title>
        <authorList>
            <person name="Ohm R.A."/>
            <person name="Feau N."/>
            <person name="Henrissat B."/>
            <person name="Schoch C.L."/>
            <person name="Horwitz B.A."/>
            <person name="Barry K.W."/>
            <person name="Condon B.J."/>
            <person name="Copeland A.C."/>
            <person name="Dhillon B."/>
            <person name="Glaser F."/>
            <person name="Hesse C.N."/>
            <person name="Kosti I."/>
            <person name="LaButti K."/>
            <person name="Lindquist E.A."/>
            <person name="Lucas S."/>
            <person name="Salamov A.A."/>
            <person name="Bradshaw R.E."/>
            <person name="Ciuffetti L."/>
            <person name="Hamelin R.C."/>
            <person name="Kema G.H.J."/>
            <person name="Lawrence C."/>
            <person name="Scott J.A."/>
            <person name="Spatafora J.W."/>
            <person name="Turgeon B.G."/>
            <person name="de Wit P.J.G.M."/>
            <person name="Zhong S."/>
            <person name="Goodwin S.B."/>
            <person name="Grigoriev I.V."/>
        </authorList>
    </citation>
    <scope>NUCLEOTIDE SEQUENCE [LARGE SCALE GENOMIC DNA]</scope>
    <source>
        <strain evidence="3">NZE10 / CBS 128990</strain>
    </source>
</reference>
<dbReference type="HOGENOM" id="CLU_2158294_0_0_1"/>
<dbReference type="Proteomes" id="UP000016933">
    <property type="component" value="Unassembled WGS sequence"/>
</dbReference>
<name>N1PW99_DOTSN</name>
<protein>
    <submittedName>
        <fullName evidence="2">Uncharacterized protein</fullName>
    </submittedName>
</protein>